<dbReference type="GO" id="GO:0016579">
    <property type="term" value="P:protein deubiquitination"/>
    <property type="evidence" value="ECO:0007669"/>
    <property type="project" value="InterPro"/>
</dbReference>
<comment type="similarity">
    <text evidence="1">Belongs to the peptidase C19 family.</text>
</comment>
<accession>A0AAD3DFW7</accession>
<feature type="compositionally biased region" description="Low complexity" evidence="2">
    <location>
        <begin position="671"/>
        <end position="696"/>
    </location>
</feature>
<dbReference type="InterPro" id="IPR050164">
    <property type="entry name" value="Peptidase_C19"/>
</dbReference>
<dbReference type="InterPro" id="IPR028889">
    <property type="entry name" value="USP"/>
</dbReference>
<dbReference type="Pfam" id="PF00443">
    <property type="entry name" value="UCH"/>
    <property type="match status" value="1"/>
</dbReference>
<gene>
    <name evidence="4" type="ORF">Agub_g1093</name>
</gene>
<reference evidence="4 5" key="1">
    <citation type="journal article" date="2021" name="Sci. Rep.">
        <title>Genome sequencing of the multicellular alga Astrephomene provides insights into convergent evolution of germ-soma differentiation.</title>
        <authorList>
            <person name="Yamashita S."/>
            <person name="Yamamoto K."/>
            <person name="Matsuzaki R."/>
            <person name="Suzuki S."/>
            <person name="Yamaguchi H."/>
            <person name="Hirooka S."/>
            <person name="Minakuchi Y."/>
            <person name="Miyagishima S."/>
            <person name="Kawachi M."/>
            <person name="Toyoda A."/>
            <person name="Nozaki H."/>
        </authorList>
    </citation>
    <scope>NUCLEOTIDE SEQUENCE [LARGE SCALE GENOMIC DNA]</scope>
    <source>
        <strain evidence="4 5">NIES-4017</strain>
    </source>
</reference>
<protein>
    <recommendedName>
        <fullName evidence="3">USP domain-containing protein</fullName>
    </recommendedName>
</protein>
<feature type="compositionally biased region" description="Gly residues" evidence="2">
    <location>
        <begin position="540"/>
        <end position="550"/>
    </location>
</feature>
<evidence type="ECO:0000259" key="3">
    <source>
        <dbReference type="PROSITE" id="PS50235"/>
    </source>
</evidence>
<dbReference type="GO" id="GO:0005829">
    <property type="term" value="C:cytosol"/>
    <property type="evidence" value="ECO:0007669"/>
    <property type="project" value="TreeGrafter"/>
</dbReference>
<dbReference type="InterPro" id="IPR001394">
    <property type="entry name" value="Peptidase_C19_UCH"/>
</dbReference>
<comment type="caution">
    <text evidence="4">The sequence shown here is derived from an EMBL/GenBank/DDBJ whole genome shotgun (WGS) entry which is preliminary data.</text>
</comment>
<feature type="compositionally biased region" description="Gly residues" evidence="2">
    <location>
        <begin position="648"/>
        <end position="657"/>
    </location>
</feature>
<evidence type="ECO:0000313" key="5">
    <source>
        <dbReference type="Proteomes" id="UP001054857"/>
    </source>
</evidence>
<dbReference type="InterPro" id="IPR018200">
    <property type="entry name" value="USP_CS"/>
</dbReference>
<dbReference type="SUPFAM" id="SSF54001">
    <property type="entry name" value="Cysteine proteinases"/>
    <property type="match status" value="1"/>
</dbReference>
<evidence type="ECO:0000313" key="4">
    <source>
        <dbReference type="EMBL" id="GFR40524.1"/>
    </source>
</evidence>
<sequence>GELVQPGRELLLRGKLLLVRELVRALDRLGLGLSAPGRPGLIALLLNRYLFPEAGPLWQPDPPPAAAEAALAQAAGDPGARREALALLQLLMTRCPANLEQGFRELRRLHFDNGLRVVDRKFDISGEGVRCGPRGGYVGLRNGGATCYMNSVLQQLFMQPRIRGAVLAAAGVAPGEQQDSVFHQLQVMFAHLRLGGAACFHPRGFWQSFKDYDGQPIDVREHQDAYEFFTRLQDAVDSHLRSTGQPPAMQAVMGGKFAAQVICRDVPYRSEREEEFYQISVEVAGCGSLERSLSGYVAGELLEGENSYLCEELGARVAAVRRTVIKQLPHTLVVHLKRFEYDHINMTRYKLRDRFEFPVLLDMFKYTAEGVAAQEAAAGAAGTSTTGAGTAAGGEDSHAAAAGSSEEGGRPRSSYLYELKGIVVHSGTAFAGHYYSFIKERPRMGEDGQVSEGGWYRFDDKLVTPWSINDLEADCFGGRASSSAGGGAGAAGGGRAGELERPYSAYMLFYERREEPSYDGPAADKRAVPRDMAAAAAEGESGGRSEGAGMEGAAAAVPAGTAGGAEDMETDGPGAALQPPQQPQPPLPTTPYGMPLPLYRGVLRENLRLQHKLHVLNKEYFGFVRQVVEVSWEAVLAGRKTRRRDLLQGGGGGGGSSGAAAHSGPAPTPMSPGATATATNTTTATSSGAEASSAPSQRNEELDETVLLSSQLAAAFLLHLYLPAPAGLRGDMEQWGELVREMLRTSPRACLELLRQVTASQAVQESYFVRWAKEGEWLAEVLSYALQVASRAASPLQGSITATPNSGGAALAHAATAGVGGGGVGGEDGGGAAAAVAQQLQSVALNLARALCELAFAPLHDERLVPPQYVPLCRTLAALVGADVAVAGLVLRGHLRDAFSLPGYLLREAGEAAEEEVQAGLEAALGLLHAMLRYCSTSAQMQVQVPGGGPGGLVLEALRLDTIGAGGGGGAAGGGGGGAAAGGRSSGGAAPPRVLLDLSRHLEELVAADGGSVFFAALWHSGLLGAPRVRELLRFLTAGSSANTVALLDAIFARLSPQQAGSPAVLELLEGLPAVVDLHDSLRVARLHALLFGGPQLRS</sequence>
<dbReference type="FunFam" id="3.90.70.10:FF:000022">
    <property type="entry name" value="Ubiquitin carboxyl-terminal hydrolase 24"/>
    <property type="match status" value="1"/>
</dbReference>
<feature type="domain" description="USP" evidence="3">
    <location>
        <begin position="138"/>
        <end position="513"/>
    </location>
</feature>
<dbReference type="GO" id="GO:0005634">
    <property type="term" value="C:nucleus"/>
    <property type="evidence" value="ECO:0007669"/>
    <property type="project" value="TreeGrafter"/>
</dbReference>
<dbReference type="InterPro" id="IPR038765">
    <property type="entry name" value="Papain-like_cys_pep_sf"/>
</dbReference>
<dbReference type="PROSITE" id="PS00972">
    <property type="entry name" value="USP_1"/>
    <property type="match status" value="1"/>
</dbReference>
<dbReference type="Gene3D" id="3.90.70.10">
    <property type="entry name" value="Cysteine proteinases"/>
    <property type="match status" value="1"/>
</dbReference>
<feature type="compositionally biased region" description="Low complexity" evidence="2">
    <location>
        <begin position="551"/>
        <end position="560"/>
    </location>
</feature>
<keyword evidence="5" id="KW-1185">Reference proteome</keyword>
<evidence type="ECO:0000256" key="1">
    <source>
        <dbReference type="ARBA" id="ARBA00009085"/>
    </source>
</evidence>
<organism evidence="4 5">
    <name type="scientific">Astrephomene gubernaculifera</name>
    <dbReference type="NCBI Taxonomy" id="47775"/>
    <lineage>
        <taxon>Eukaryota</taxon>
        <taxon>Viridiplantae</taxon>
        <taxon>Chlorophyta</taxon>
        <taxon>core chlorophytes</taxon>
        <taxon>Chlorophyceae</taxon>
        <taxon>CS clade</taxon>
        <taxon>Chlamydomonadales</taxon>
        <taxon>Astrephomenaceae</taxon>
        <taxon>Astrephomene</taxon>
    </lineage>
</organism>
<dbReference type="PANTHER" id="PTHR24006:SF827">
    <property type="entry name" value="UBIQUITIN CARBOXYL-TERMINAL HYDROLASE 34"/>
    <property type="match status" value="1"/>
</dbReference>
<dbReference type="EMBL" id="BMAR01000001">
    <property type="protein sequence ID" value="GFR40524.1"/>
    <property type="molecule type" value="Genomic_DNA"/>
</dbReference>
<feature type="non-terminal residue" evidence="4">
    <location>
        <position position="1"/>
    </location>
</feature>
<dbReference type="PROSITE" id="PS50235">
    <property type="entry name" value="USP_3"/>
    <property type="match status" value="1"/>
</dbReference>
<dbReference type="AlphaFoldDB" id="A0AAD3DFW7"/>
<feature type="compositionally biased region" description="Pro residues" evidence="2">
    <location>
        <begin position="580"/>
        <end position="589"/>
    </location>
</feature>
<name>A0AAD3DFW7_9CHLO</name>
<feature type="region of interest" description="Disordered" evidence="2">
    <location>
        <begin position="646"/>
        <end position="702"/>
    </location>
</feature>
<dbReference type="PROSITE" id="PS00973">
    <property type="entry name" value="USP_2"/>
    <property type="match status" value="1"/>
</dbReference>
<dbReference type="GO" id="GO:0004843">
    <property type="term" value="F:cysteine-type deubiquitinase activity"/>
    <property type="evidence" value="ECO:0007669"/>
    <property type="project" value="InterPro"/>
</dbReference>
<dbReference type="PANTHER" id="PTHR24006">
    <property type="entry name" value="UBIQUITIN CARBOXYL-TERMINAL HYDROLASE"/>
    <property type="match status" value="1"/>
</dbReference>
<feature type="region of interest" description="Disordered" evidence="2">
    <location>
        <begin position="531"/>
        <end position="593"/>
    </location>
</feature>
<feature type="region of interest" description="Disordered" evidence="2">
    <location>
        <begin position="382"/>
        <end position="410"/>
    </location>
</feature>
<feature type="non-terminal residue" evidence="4">
    <location>
        <position position="1099"/>
    </location>
</feature>
<dbReference type="Proteomes" id="UP001054857">
    <property type="component" value="Unassembled WGS sequence"/>
</dbReference>
<evidence type="ECO:0000256" key="2">
    <source>
        <dbReference type="SAM" id="MobiDB-lite"/>
    </source>
</evidence>
<proteinExistence type="inferred from homology"/>